<organism evidence="8 9">
    <name type="scientific">Mycobacterium ahvazicum</name>
    <dbReference type="NCBI Taxonomy" id="1964395"/>
    <lineage>
        <taxon>Bacteria</taxon>
        <taxon>Bacillati</taxon>
        <taxon>Actinomycetota</taxon>
        <taxon>Actinomycetes</taxon>
        <taxon>Mycobacteriales</taxon>
        <taxon>Mycobacteriaceae</taxon>
        <taxon>Mycobacterium</taxon>
        <taxon>Mycobacterium simiae complex</taxon>
    </lineage>
</organism>
<dbReference type="Gene3D" id="1.10.10.10">
    <property type="entry name" value="Winged helix-like DNA-binding domain superfamily/Winged helix DNA-binding domain"/>
    <property type="match status" value="1"/>
</dbReference>
<dbReference type="GO" id="GO:0003700">
    <property type="term" value="F:DNA-binding transcription factor activity"/>
    <property type="evidence" value="ECO:0007669"/>
    <property type="project" value="InterPro"/>
</dbReference>
<keyword evidence="6" id="KW-0804">Transcription</keyword>
<dbReference type="InterPro" id="IPR043135">
    <property type="entry name" value="Fur_C"/>
</dbReference>
<evidence type="ECO:0000313" key="9">
    <source>
        <dbReference type="Proteomes" id="UP000236318"/>
    </source>
</evidence>
<dbReference type="GO" id="GO:0008270">
    <property type="term" value="F:zinc ion binding"/>
    <property type="evidence" value="ECO:0007669"/>
    <property type="project" value="TreeGrafter"/>
</dbReference>
<gene>
    <name evidence="8" type="ORF">MAAFP003_1798</name>
</gene>
<dbReference type="SUPFAM" id="SSF46785">
    <property type="entry name" value="Winged helix' DNA-binding domain"/>
    <property type="match status" value="1"/>
</dbReference>
<evidence type="ECO:0000256" key="2">
    <source>
        <dbReference type="ARBA" id="ARBA00022491"/>
    </source>
</evidence>
<name>A0A2K4Y8K0_9MYCO</name>
<keyword evidence="4" id="KW-0805">Transcription regulation</keyword>
<feature type="binding site" evidence="7">
    <location>
        <position position="128"/>
    </location>
    <ligand>
        <name>Zn(2+)</name>
        <dbReference type="ChEBI" id="CHEBI:29105"/>
    </ligand>
</feature>
<accession>A0A2K4Y8K0</accession>
<evidence type="ECO:0000256" key="6">
    <source>
        <dbReference type="ARBA" id="ARBA00023163"/>
    </source>
</evidence>
<reference evidence="8" key="1">
    <citation type="submission" date="2018-01" db="EMBL/GenBank/DDBJ databases">
        <authorList>
            <consortium name="Urmite Genomes"/>
        </authorList>
    </citation>
    <scope>NUCLEOTIDE SEQUENCE [LARGE SCALE GENOMIC DNA]</scope>
    <source>
        <strain evidence="8">AFP003</strain>
    </source>
</reference>
<evidence type="ECO:0000256" key="7">
    <source>
        <dbReference type="PIRSR" id="PIRSR602481-1"/>
    </source>
</evidence>
<evidence type="ECO:0000256" key="5">
    <source>
        <dbReference type="ARBA" id="ARBA00023125"/>
    </source>
</evidence>
<dbReference type="GO" id="GO:1900376">
    <property type="term" value="P:regulation of secondary metabolite biosynthetic process"/>
    <property type="evidence" value="ECO:0007669"/>
    <property type="project" value="TreeGrafter"/>
</dbReference>
<proteinExistence type="inferred from homology"/>
<dbReference type="EMBL" id="FXEG02000002">
    <property type="protein sequence ID" value="SOX53128.1"/>
    <property type="molecule type" value="Genomic_DNA"/>
</dbReference>
<dbReference type="InterPro" id="IPR036390">
    <property type="entry name" value="WH_DNA-bd_sf"/>
</dbReference>
<evidence type="ECO:0000256" key="3">
    <source>
        <dbReference type="ARBA" id="ARBA00022833"/>
    </source>
</evidence>
<evidence type="ECO:0000256" key="4">
    <source>
        <dbReference type="ARBA" id="ARBA00023015"/>
    </source>
</evidence>
<dbReference type="PANTHER" id="PTHR33202">
    <property type="entry name" value="ZINC UPTAKE REGULATION PROTEIN"/>
    <property type="match status" value="1"/>
</dbReference>
<evidence type="ECO:0000313" key="8">
    <source>
        <dbReference type="EMBL" id="SOX53128.1"/>
    </source>
</evidence>
<dbReference type="Proteomes" id="UP000236318">
    <property type="component" value="Unassembled WGS sequence"/>
</dbReference>
<dbReference type="Gene3D" id="3.30.1490.190">
    <property type="match status" value="1"/>
</dbReference>
<keyword evidence="5" id="KW-0238">DNA-binding</keyword>
<keyword evidence="3 7" id="KW-0862">Zinc</keyword>
<dbReference type="AlphaFoldDB" id="A0A2K4Y8K0"/>
<protein>
    <submittedName>
        <fullName evidence="8">Transcriptional repressor</fullName>
    </submittedName>
</protein>
<evidence type="ECO:0000256" key="1">
    <source>
        <dbReference type="ARBA" id="ARBA00007957"/>
    </source>
</evidence>
<dbReference type="GO" id="GO:0045892">
    <property type="term" value="P:negative regulation of DNA-templated transcription"/>
    <property type="evidence" value="ECO:0007669"/>
    <property type="project" value="TreeGrafter"/>
</dbReference>
<dbReference type="InterPro" id="IPR002481">
    <property type="entry name" value="FUR"/>
</dbReference>
<comment type="similarity">
    <text evidence="1">Belongs to the Fur family.</text>
</comment>
<dbReference type="InterPro" id="IPR036388">
    <property type="entry name" value="WH-like_DNA-bd_sf"/>
</dbReference>
<keyword evidence="7" id="KW-0479">Metal-binding</keyword>
<comment type="cofactor">
    <cofactor evidence="7">
        <name>Zn(2+)</name>
        <dbReference type="ChEBI" id="CHEBI:29105"/>
    </cofactor>
    <text evidence="7">Binds 1 zinc ion per subunit.</text>
</comment>
<dbReference type="GO" id="GO:0000976">
    <property type="term" value="F:transcription cis-regulatory region binding"/>
    <property type="evidence" value="ECO:0007669"/>
    <property type="project" value="TreeGrafter"/>
</dbReference>
<dbReference type="CDD" id="cd07153">
    <property type="entry name" value="Fur_like"/>
    <property type="match status" value="1"/>
</dbReference>
<feature type="binding site" evidence="7">
    <location>
        <position position="169"/>
    </location>
    <ligand>
        <name>Zn(2+)</name>
        <dbReference type="ChEBI" id="CHEBI:29105"/>
    </ligand>
</feature>
<sequence length="181" mass="19354">VLTAAGRSRLAIRGIRRKTRRVTSNPSSLDPAVTERIGDFLRARGLRRMTSRIQVLAVLEPVNGHLSVAEIHQRVRASLPAGAQPPDVATIYRTVTTLVEQAVLHALTLDGGITTYGLATAPHHHAVCTQCDSIIEVPARQLSSALEHAMEGSAFALSDRAGLTLRGLCPQCQQGGSAARR</sequence>
<comment type="caution">
    <text evidence="8">The sequence shown here is derived from an EMBL/GenBank/DDBJ whole genome shotgun (WGS) entry which is preliminary data.</text>
</comment>
<feature type="non-terminal residue" evidence="8">
    <location>
        <position position="1"/>
    </location>
</feature>
<feature type="binding site" evidence="7">
    <location>
        <position position="131"/>
    </location>
    <ligand>
        <name>Zn(2+)</name>
        <dbReference type="ChEBI" id="CHEBI:29105"/>
    </ligand>
</feature>
<dbReference type="Pfam" id="PF01475">
    <property type="entry name" value="FUR"/>
    <property type="match status" value="1"/>
</dbReference>
<dbReference type="PANTHER" id="PTHR33202:SF7">
    <property type="entry name" value="FERRIC UPTAKE REGULATION PROTEIN"/>
    <property type="match status" value="1"/>
</dbReference>
<keyword evidence="2" id="KW-0678">Repressor</keyword>
<feature type="binding site" evidence="7">
    <location>
        <position position="172"/>
    </location>
    <ligand>
        <name>Zn(2+)</name>
        <dbReference type="ChEBI" id="CHEBI:29105"/>
    </ligand>
</feature>
<keyword evidence="9" id="KW-1185">Reference proteome</keyword>